<organism evidence="2">
    <name type="scientific">termite gut metagenome</name>
    <dbReference type="NCBI Taxonomy" id="433724"/>
    <lineage>
        <taxon>unclassified sequences</taxon>
        <taxon>metagenomes</taxon>
        <taxon>organismal metagenomes</taxon>
    </lineage>
</organism>
<dbReference type="InterPro" id="IPR004919">
    <property type="entry name" value="GmrSD_N"/>
</dbReference>
<dbReference type="Pfam" id="PF03235">
    <property type="entry name" value="GmrSD_N"/>
    <property type="match status" value="1"/>
</dbReference>
<feature type="domain" description="GmrSD restriction endonucleases N-terminal" evidence="1">
    <location>
        <begin position="52"/>
        <end position="131"/>
    </location>
</feature>
<accession>A0A5J4QRM7</accession>
<dbReference type="PANTHER" id="PTHR39639:SF1">
    <property type="entry name" value="DUF262 DOMAIN-CONTAINING PROTEIN"/>
    <property type="match status" value="1"/>
</dbReference>
<reference evidence="2" key="1">
    <citation type="submission" date="2019-03" db="EMBL/GenBank/DDBJ databases">
        <title>Single cell metagenomics reveals metabolic interactions within the superorganism composed of flagellate Streblomastix strix and complex community of Bacteroidetes bacteria on its surface.</title>
        <authorList>
            <person name="Treitli S.C."/>
            <person name="Kolisko M."/>
            <person name="Husnik F."/>
            <person name="Keeling P."/>
            <person name="Hampl V."/>
        </authorList>
    </citation>
    <scope>NUCLEOTIDE SEQUENCE</scope>
    <source>
        <strain evidence="2">STM</strain>
    </source>
</reference>
<gene>
    <name evidence="2" type="ORF">EZS27_026163</name>
</gene>
<protein>
    <recommendedName>
        <fullName evidence="1">GmrSD restriction endonucleases N-terminal domain-containing protein</fullName>
    </recommendedName>
</protein>
<sequence length="185" mass="21930">MKNFNITVIKPNLPFKIAHQNVTFPSVRMFLSPKYHYQIDYDVYLEDYSINLQRDFVWTEFQKQQFILSILKGINIPQVAAVIYSPDDETDVYKIVDGKQRFSALFDFVANKFPIPCEDELFYFDELPEEVRNFLLRFEFQGQAAYSYPTKKISDAGLIQWFRLLNFAGTEQEKEHIELLKSKLQ</sequence>
<dbReference type="PANTHER" id="PTHR39639">
    <property type="entry name" value="CHROMOSOME 16, WHOLE GENOME SHOTGUN SEQUENCE"/>
    <property type="match status" value="1"/>
</dbReference>
<comment type="caution">
    <text evidence="2">The sequence shown here is derived from an EMBL/GenBank/DDBJ whole genome shotgun (WGS) entry which is preliminary data.</text>
</comment>
<evidence type="ECO:0000259" key="1">
    <source>
        <dbReference type="Pfam" id="PF03235"/>
    </source>
</evidence>
<dbReference type="EMBL" id="SNRY01002557">
    <property type="protein sequence ID" value="KAA6324516.1"/>
    <property type="molecule type" value="Genomic_DNA"/>
</dbReference>
<proteinExistence type="predicted"/>
<evidence type="ECO:0000313" key="2">
    <source>
        <dbReference type="EMBL" id="KAA6324516.1"/>
    </source>
</evidence>
<dbReference type="AlphaFoldDB" id="A0A5J4QRM7"/>
<name>A0A5J4QRM7_9ZZZZ</name>